<geneLocation type="plasmid" evidence="16">
    <name>pRp12D01</name>
</geneLocation>
<dbReference type="Gene3D" id="2.40.170.20">
    <property type="entry name" value="TonB-dependent receptor, beta-barrel domain"/>
    <property type="match status" value="1"/>
</dbReference>
<dbReference type="Pfam" id="PF07715">
    <property type="entry name" value="Plug"/>
    <property type="match status" value="1"/>
</dbReference>
<comment type="subcellular location">
    <subcellularLocation>
        <location evidence="1 10">Cell outer membrane</location>
        <topology evidence="1 10">Multi-pass membrane protein</topology>
    </subcellularLocation>
</comment>
<evidence type="ECO:0000256" key="13">
    <source>
        <dbReference type="SAM" id="SignalP"/>
    </source>
</evidence>
<dbReference type="InterPro" id="IPR037066">
    <property type="entry name" value="Plug_dom_sf"/>
</dbReference>
<keyword evidence="8 16" id="KW-0675">Receptor</keyword>
<dbReference type="Gene3D" id="2.170.130.10">
    <property type="entry name" value="TonB-dependent receptor, plug domain"/>
    <property type="match status" value="1"/>
</dbReference>
<proteinExistence type="inferred from homology"/>
<evidence type="ECO:0000256" key="11">
    <source>
        <dbReference type="RuleBase" id="RU003357"/>
    </source>
</evidence>
<keyword evidence="3 10" id="KW-0813">Transport</keyword>
<evidence type="ECO:0000256" key="2">
    <source>
        <dbReference type="ARBA" id="ARBA00009810"/>
    </source>
</evidence>
<feature type="compositionally biased region" description="Polar residues" evidence="12">
    <location>
        <begin position="55"/>
        <end position="84"/>
    </location>
</feature>
<evidence type="ECO:0000259" key="15">
    <source>
        <dbReference type="Pfam" id="PF07715"/>
    </source>
</evidence>
<evidence type="ECO:0000256" key="5">
    <source>
        <dbReference type="ARBA" id="ARBA00022692"/>
    </source>
</evidence>
<reference evidence="16" key="1">
    <citation type="submission" date="2009-06" db="EMBL/GenBank/DDBJ databases">
        <title>Complete sequence plasmid 1 of Ralstonia pickettii 12D.</title>
        <authorList>
            <consortium name="US DOE Joint Genome Institute"/>
            <person name="Lucas S."/>
            <person name="Copeland A."/>
            <person name="Lapidus A."/>
            <person name="Glavina del Rio T."/>
            <person name="Dalin E."/>
            <person name="Tice H."/>
            <person name="Bruce D."/>
            <person name="Goodwin L."/>
            <person name="Pitluck S."/>
            <person name="Sims D."/>
            <person name="Meincke L."/>
            <person name="Brettin T."/>
            <person name="Detter J.C."/>
            <person name="Han C."/>
            <person name="Larimer F."/>
            <person name="Land M."/>
            <person name="Hauser L."/>
            <person name="Kyrpides N."/>
            <person name="Ovchinnikova G."/>
            <person name="Marsh T."/>
            <person name="Richardson P."/>
        </authorList>
    </citation>
    <scope>NUCLEOTIDE SEQUENCE [LARGE SCALE GENOMIC DNA]</scope>
    <source>
        <plasmid evidence="16">12D</plasmid>
        <plasmid evidence="16">pRp12D01</plasmid>
    </source>
</reference>
<evidence type="ECO:0000256" key="10">
    <source>
        <dbReference type="PROSITE-ProRule" id="PRU01360"/>
    </source>
</evidence>
<keyword evidence="4 10" id="KW-1134">Transmembrane beta strand</keyword>
<evidence type="ECO:0000256" key="12">
    <source>
        <dbReference type="SAM" id="MobiDB-lite"/>
    </source>
</evidence>
<sequence length="893" mass="95361">MKQKALAVAIKKIVWAQLVLSAALAVPAFAQSQPVASEGPSSESALGSTPAITGQVVTPTAPASGTQTPKPATSTSGTEITGPSDNKVAQLKKFEVTGSLIRSSDKTGFNQVQTVTQKEMLNSGATTVSDFLRGTSANSGSSWGEDTVLSQSPGGTGIALRGMSEKYTLVLVDGQRAAPYAFANGGTDTFFDVNTLPLNMIDRIEIVKTGAVSQYGSDAIAGVVNVITKKNFQGLQLDASAGGAQHGGEGTTSFSMLGGFGNLNSDRFHVTAALSHYRSSGVSMSQRDFARNENYAALPGGYFSQPSSFFMTPSGPQALSPCGPTGTVTSALNNLQTKSDGTVCSQNGASGQSLAAQTERTSAKVHATFKVSDNVEAFGDIWGSHNTTSLMSGLAGFGAGALVPSLYYTGSEFAAFAPTVGGNALTYYFPKAQAVNTTSNFYRVSTGMKGSLSTTRFGDWDWAASYGHSQSVVSNAYTNQVNASAVLGYTDSVTPATFSAATLNGLPGVLGTSYNQGISKLDVVDATISTPNLFKLPAGDVGIGLGAQFQHQSEYIGPGSTAFVNPYTQAVDGNRNVAALYYQADIPIVRGLTFGQSGRYDRYNDFGGVYSPRFALRYQPVRDLTMYASYNRGFRAPTLIELYQAAAVTYQTVNNQNVNEYFVGNPSLQPERTKNFNIGFQSSPTRTTDFGLDYYRIDVSNVIGQPNIVAMVNANPGQPMYKLGYTNLSYLRTEGFEATFKQVVPTTIGTFTLAGDWAYVWHFTMPMSGVATDFAGNNGANNTVFGGAFPRWKGTTELSWAYRKWTTTLTWKYTGPYTQVINPGSDAASYSQFNLFVSYTGIKNWTLYAGINNLFNRTPPFDPVWMYTYRGAYDPSQYSGIGRYGQIAATYRF</sequence>
<evidence type="ECO:0000256" key="7">
    <source>
        <dbReference type="ARBA" id="ARBA00023136"/>
    </source>
</evidence>
<keyword evidence="13" id="KW-0732">Signal</keyword>
<dbReference type="InterPro" id="IPR000531">
    <property type="entry name" value="Beta-barrel_TonB"/>
</dbReference>
<gene>
    <name evidence="16" type="ordered locus">Rpic12D_4698</name>
</gene>
<name>C6BQ89_RALP1</name>
<evidence type="ECO:0000256" key="6">
    <source>
        <dbReference type="ARBA" id="ARBA00023077"/>
    </source>
</evidence>
<dbReference type="SUPFAM" id="SSF56935">
    <property type="entry name" value="Porins"/>
    <property type="match status" value="1"/>
</dbReference>
<comment type="similarity">
    <text evidence="2 10 11">Belongs to the TonB-dependent receptor family.</text>
</comment>
<dbReference type="HOGENOM" id="CLU_010745_0_1_4"/>
<feature type="domain" description="TonB-dependent receptor-like beta-barrel" evidence="14">
    <location>
        <begin position="427"/>
        <end position="854"/>
    </location>
</feature>
<evidence type="ECO:0000256" key="4">
    <source>
        <dbReference type="ARBA" id="ARBA00022452"/>
    </source>
</evidence>
<feature type="region of interest" description="Disordered" evidence="12">
    <location>
        <begin position="55"/>
        <end position="85"/>
    </location>
</feature>
<evidence type="ECO:0000256" key="8">
    <source>
        <dbReference type="ARBA" id="ARBA00023170"/>
    </source>
</evidence>
<dbReference type="Pfam" id="PF00593">
    <property type="entry name" value="TonB_dep_Rec_b-barrel"/>
    <property type="match status" value="1"/>
</dbReference>
<dbReference type="KEGG" id="rpf:Rpic12D_4698"/>
<dbReference type="CDD" id="cd01347">
    <property type="entry name" value="ligand_gated_channel"/>
    <property type="match status" value="1"/>
</dbReference>
<feature type="signal peptide" evidence="13">
    <location>
        <begin position="1"/>
        <end position="30"/>
    </location>
</feature>
<dbReference type="InterPro" id="IPR012910">
    <property type="entry name" value="Plug_dom"/>
</dbReference>
<dbReference type="InterPro" id="IPR039426">
    <property type="entry name" value="TonB-dep_rcpt-like"/>
</dbReference>
<feature type="domain" description="TonB-dependent receptor plug" evidence="15">
    <location>
        <begin position="111"/>
        <end position="223"/>
    </location>
</feature>
<evidence type="ECO:0000259" key="14">
    <source>
        <dbReference type="Pfam" id="PF00593"/>
    </source>
</evidence>
<evidence type="ECO:0000256" key="1">
    <source>
        <dbReference type="ARBA" id="ARBA00004571"/>
    </source>
</evidence>
<accession>C6BQ89</accession>
<keyword evidence="16" id="KW-0614">Plasmid</keyword>
<dbReference type="PANTHER" id="PTHR47234:SF2">
    <property type="entry name" value="TONB-DEPENDENT RECEPTOR"/>
    <property type="match status" value="1"/>
</dbReference>
<evidence type="ECO:0000313" key="16">
    <source>
        <dbReference type="EMBL" id="ACS65936.1"/>
    </source>
</evidence>
<protein>
    <submittedName>
        <fullName evidence="16">TonB-dependent receptor</fullName>
    </submittedName>
</protein>
<dbReference type="EMBL" id="CP001646">
    <property type="protein sequence ID" value="ACS65936.1"/>
    <property type="molecule type" value="Genomic_DNA"/>
</dbReference>
<keyword evidence="7 10" id="KW-0472">Membrane</keyword>
<dbReference type="PANTHER" id="PTHR47234">
    <property type="match status" value="1"/>
</dbReference>
<keyword evidence="6 11" id="KW-0798">TonB box</keyword>
<dbReference type="PROSITE" id="PS52016">
    <property type="entry name" value="TONB_DEPENDENT_REC_3"/>
    <property type="match status" value="1"/>
</dbReference>
<evidence type="ECO:0000256" key="3">
    <source>
        <dbReference type="ARBA" id="ARBA00022448"/>
    </source>
</evidence>
<dbReference type="AlphaFoldDB" id="C6BQ89"/>
<dbReference type="InterPro" id="IPR036942">
    <property type="entry name" value="Beta-barrel_TonB_sf"/>
</dbReference>
<keyword evidence="5 10" id="KW-0812">Transmembrane</keyword>
<dbReference type="GO" id="GO:0009279">
    <property type="term" value="C:cell outer membrane"/>
    <property type="evidence" value="ECO:0007669"/>
    <property type="project" value="UniProtKB-SubCell"/>
</dbReference>
<organism evidence="16">
    <name type="scientific">Ralstonia pickettii (strain 12D)</name>
    <dbReference type="NCBI Taxonomy" id="428406"/>
    <lineage>
        <taxon>Bacteria</taxon>
        <taxon>Pseudomonadati</taxon>
        <taxon>Pseudomonadota</taxon>
        <taxon>Betaproteobacteria</taxon>
        <taxon>Burkholderiales</taxon>
        <taxon>Burkholderiaceae</taxon>
        <taxon>Ralstonia</taxon>
    </lineage>
</organism>
<keyword evidence="9 10" id="KW-0998">Cell outer membrane</keyword>
<evidence type="ECO:0000256" key="9">
    <source>
        <dbReference type="ARBA" id="ARBA00023237"/>
    </source>
</evidence>
<feature type="chain" id="PRO_5002962501" evidence="13">
    <location>
        <begin position="31"/>
        <end position="893"/>
    </location>
</feature>